<sequence>MSTYTNISSCIRTSLLLTLCLWIITIYFCVLSYRLVTAPDPIGPIRAFIQTNLVGLPVIHGRQTWEFDPDVALRRRRQFIELHGDKGEKLIERLGLGIDGFEDERLKMQRQRDDGHLGGLNYFLP</sequence>
<name>A0ACC0JHE1_CHOFU</name>
<proteinExistence type="predicted"/>
<gene>
    <name evidence="1" type="ORF">MSG28_012615</name>
</gene>
<evidence type="ECO:0000313" key="1">
    <source>
        <dbReference type="EMBL" id="KAI8423504.1"/>
    </source>
</evidence>
<organism evidence="1 2">
    <name type="scientific">Choristoneura fumiferana</name>
    <name type="common">Spruce budworm moth</name>
    <name type="synonym">Archips fumiferana</name>
    <dbReference type="NCBI Taxonomy" id="7141"/>
    <lineage>
        <taxon>Eukaryota</taxon>
        <taxon>Metazoa</taxon>
        <taxon>Ecdysozoa</taxon>
        <taxon>Arthropoda</taxon>
        <taxon>Hexapoda</taxon>
        <taxon>Insecta</taxon>
        <taxon>Pterygota</taxon>
        <taxon>Neoptera</taxon>
        <taxon>Endopterygota</taxon>
        <taxon>Lepidoptera</taxon>
        <taxon>Glossata</taxon>
        <taxon>Ditrysia</taxon>
        <taxon>Tortricoidea</taxon>
        <taxon>Tortricidae</taxon>
        <taxon>Tortricinae</taxon>
        <taxon>Choristoneura</taxon>
    </lineage>
</organism>
<dbReference type="Proteomes" id="UP001064048">
    <property type="component" value="Chromosome 22"/>
</dbReference>
<keyword evidence="2" id="KW-1185">Reference proteome</keyword>
<reference evidence="1 2" key="1">
    <citation type="journal article" date="2022" name="Genome Biol. Evol.">
        <title>The Spruce Budworm Genome: Reconstructing the Evolutionary History of Antifreeze Proteins.</title>
        <authorList>
            <person name="Beliveau C."/>
            <person name="Gagne P."/>
            <person name="Picq S."/>
            <person name="Vernygora O."/>
            <person name="Keeling C.I."/>
            <person name="Pinkney K."/>
            <person name="Doucet D."/>
            <person name="Wen F."/>
            <person name="Johnston J.S."/>
            <person name="Maaroufi H."/>
            <person name="Boyle B."/>
            <person name="Laroche J."/>
            <person name="Dewar K."/>
            <person name="Juretic N."/>
            <person name="Blackburn G."/>
            <person name="Nisole A."/>
            <person name="Brunet B."/>
            <person name="Brandao M."/>
            <person name="Lumley L."/>
            <person name="Duan J."/>
            <person name="Quan G."/>
            <person name="Lucarotti C.J."/>
            <person name="Roe A.D."/>
            <person name="Sperling F.A.H."/>
            <person name="Levesque R.C."/>
            <person name="Cusson M."/>
        </authorList>
    </citation>
    <scope>NUCLEOTIDE SEQUENCE [LARGE SCALE GENOMIC DNA]</scope>
    <source>
        <strain evidence="1">Glfc:IPQL:Cfum</strain>
    </source>
</reference>
<dbReference type="EMBL" id="CM046122">
    <property type="protein sequence ID" value="KAI8423504.1"/>
    <property type="molecule type" value="Genomic_DNA"/>
</dbReference>
<protein>
    <submittedName>
        <fullName evidence="1">Uncharacterized protein</fullName>
    </submittedName>
</protein>
<accession>A0ACC0JHE1</accession>
<evidence type="ECO:0000313" key="2">
    <source>
        <dbReference type="Proteomes" id="UP001064048"/>
    </source>
</evidence>
<comment type="caution">
    <text evidence="1">The sequence shown here is derived from an EMBL/GenBank/DDBJ whole genome shotgun (WGS) entry which is preliminary data.</text>
</comment>